<sequence>MNINTGITDMNGDEILLGMYVQNSKCRYLTYQIRIRDNLFVLHTGGSYKILIQDDARNNLKIIKNPSIDVLGFGSDLFDSTLIN</sequence>
<name>A0AAW3W3M8_CLOBE</name>
<reference evidence="1" key="2">
    <citation type="journal article" date="2022" name="Nat. Biotechnol.">
        <title>Carbon-negative production of acetone and isopropanol by gas fermentation at industrial pilot scale.</title>
        <authorList>
            <person name="Liew F.E."/>
            <person name="Nogle R."/>
            <person name="Abdalla T."/>
            <person name="Rasor B.J."/>
            <person name="Canter C."/>
            <person name="Jensen R.O."/>
            <person name="Wang L."/>
            <person name="Strutz J."/>
            <person name="Chirania P."/>
            <person name="De Tissera S."/>
            <person name="Mueller A.P."/>
            <person name="Ruan Z."/>
            <person name="Gao A."/>
            <person name="Tran L."/>
            <person name="Engle N.L."/>
            <person name="Bromley J.C."/>
            <person name="Daniell J."/>
            <person name="Conrado R."/>
            <person name="Tschaplinski T.J."/>
            <person name="Giannone R.J."/>
            <person name="Hettich R.L."/>
            <person name="Karim A.S."/>
            <person name="Simpson S.D."/>
            <person name="Brown S.D."/>
            <person name="Leang C."/>
            <person name="Jewett M.C."/>
            <person name="Kopke M."/>
        </authorList>
    </citation>
    <scope>NUCLEOTIDE SEQUENCE</scope>
    <source>
        <strain evidence="1">DJ015</strain>
    </source>
</reference>
<reference evidence="1" key="1">
    <citation type="submission" date="2020-04" db="EMBL/GenBank/DDBJ databases">
        <authorList>
            <person name="Brown S."/>
        </authorList>
    </citation>
    <scope>NUCLEOTIDE SEQUENCE</scope>
    <source>
        <strain evidence="1">DJ015</strain>
    </source>
</reference>
<protein>
    <submittedName>
        <fullName evidence="1">Uncharacterized protein</fullName>
    </submittedName>
</protein>
<proteinExistence type="predicted"/>
<organism evidence="1 2">
    <name type="scientific">Clostridium beijerinckii</name>
    <name type="common">Clostridium MP</name>
    <dbReference type="NCBI Taxonomy" id="1520"/>
    <lineage>
        <taxon>Bacteria</taxon>
        <taxon>Bacillati</taxon>
        <taxon>Bacillota</taxon>
        <taxon>Clostridia</taxon>
        <taxon>Eubacteriales</taxon>
        <taxon>Clostridiaceae</taxon>
        <taxon>Clostridium</taxon>
    </lineage>
</organism>
<dbReference type="RefSeq" id="WP_171779623.1">
    <property type="nucleotide sequence ID" value="NZ_JABAGV010000001.1"/>
</dbReference>
<accession>A0AAW3W3M8</accession>
<dbReference type="AlphaFoldDB" id="A0AAW3W3M8"/>
<evidence type="ECO:0000313" key="2">
    <source>
        <dbReference type="Proteomes" id="UP001194098"/>
    </source>
</evidence>
<evidence type="ECO:0000313" key="1">
    <source>
        <dbReference type="EMBL" id="MBC2473123.1"/>
    </source>
</evidence>
<dbReference type="Proteomes" id="UP001194098">
    <property type="component" value="Unassembled WGS sequence"/>
</dbReference>
<dbReference type="EMBL" id="JABAGV010000001">
    <property type="protein sequence ID" value="MBC2473123.1"/>
    <property type="molecule type" value="Genomic_DNA"/>
</dbReference>
<gene>
    <name evidence="1" type="ORF">HGI39_00060</name>
</gene>
<comment type="caution">
    <text evidence="1">The sequence shown here is derived from an EMBL/GenBank/DDBJ whole genome shotgun (WGS) entry which is preliminary data.</text>
</comment>